<evidence type="ECO:0000256" key="1">
    <source>
        <dbReference type="SAM" id="MobiDB-lite"/>
    </source>
</evidence>
<organism evidence="2 3">
    <name type="scientific">Ignelater luminosus</name>
    <name type="common">Cucubano</name>
    <name type="synonym">Pyrophorus luminosus</name>
    <dbReference type="NCBI Taxonomy" id="2038154"/>
    <lineage>
        <taxon>Eukaryota</taxon>
        <taxon>Metazoa</taxon>
        <taxon>Ecdysozoa</taxon>
        <taxon>Arthropoda</taxon>
        <taxon>Hexapoda</taxon>
        <taxon>Insecta</taxon>
        <taxon>Pterygota</taxon>
        <taxon>Neoptera</taxon>
        <taxon>Endopterygota</taxon>
        <taxon>Coleoptera</taxon>
        <taxon>Polyphaga</taxon>
        <taxon>Elateriformia</taxon>
        <taxon>Elateroidea</taxon>
        <taxon>Elateridae</taxon>
        <taxon>Agrypninae</taxon>
        <taxon>Pyrophorini</taxon>
        <taxon>Ignelater</taxon>
    </lineage>
</organism>
<accession>A0A8K0CT84</accession>
<dbReference type="OrthoDB" id="2154985at2759"/>
<sequence length="606" mass="68925">MATSESLTISEQINEEQIPRWKLARRGVQLLINNKADEAQTLFKKYPNDLQMYAGYSFAVFMDALMTFEDDKLNVATAALKEMERRCATDTGWLKSVKSRVFGSETTLSAAEHLECQIILADSQVCLAILTFLQQDLSGYLKGGWVLRKSWKVYQHAYSEIRNLYREIVGELPDAIAHHHSTPPHQAADDEEPGATSDSSGEWDFPEEPATFSSTSPSNGKAHDIDKETITRLMSAVSFGFGLFHLGISLLPPSLLKITNFFGFGGNRQMGISNLMYARQGTDMRAPLATLSLLWYHTIVRPFYALDGSNVQAGVRAASQLLDESQEEYGDSALFLFFRGRVYRLNSDIPSALKAFQASVDNSTQREIKILSLHEVGWCHLIQLDYPAAEHTFQLLKLSSRWSRSFYAYLAAICSGSCDNLKDFSVLKETINLFENAPKGSQLELFLFRRFRCCPKDEEELSRVDRNYWRMFVYELLYLWNTLPSCSYTSIANIIADCQSIVRDATSEPMLGISQLIEGICHYIIKQYEDAVHSFRKCLEVRKLKPYNAEDAHVSAFAQYELGSMLIKNIETKEEGKTLLTHMSHYKDYDFEQRLNVRIHSILKNV</sequence>
<evidence type="ECO:0000313" key="3">
    <source>
        <dbReference type="Proteomes" id="UP000801492"/>
    </source>
</evidence>
<dbReference type="SUPFAM" id="SSF48452">
    <property type="entry name" value="TPR-like"/>
    <property type="match status" value="1"/>
</dbReference>
<dbReference type="AlphaFoldDB" id="A0A8K0CT84"/>
<name>A0A8K0CT84_IGNLU</name>
<keyword evidence="3" id="KW-1185">Reference proteome</keyword>
<dbReference type="GO" id="GO:0060271">
    <property type="term" value="P:cilium assembly"/>
    <property type="evidence" value="ECO:0007669"/>
    <property type="project" value="TreeGrafter"/>
</dbReference>
<evidence type="ECO:0008006" key="4">
    <source>
        <dbReference type="Google" id="ProtNLM"/>
    </source>
</evidence>
<protein>
    <recommendedName>
        <fullName evidence="4">Tetratricopeptide repeat protein 39C</fullName>
    </recommendedName>
</protein>
<dbReference type="Gene3D" id="1.25.40.10">
    <property type="entry name" value="Tetratricopeptide repeat domain"/>
    <property type="match status" value="1"/>
</dbReference>
<reference evidence="2" key="1">
    <citation type="submission" date="2019-08" db="EMBL/GenBank/DDBJ databases">
        <title>The genome of the North American firefly Photinus pyralis.</title>
        <authorList>
            <consortium name="Photinus pyralis genome working group"/>
            <person name="Fallon T.R."/>
            <person name="Sander Lower S.E."/>
            <person name="Weng J.-K."/>
        </authorList>
    </citation>
    <scope>NUCLEOTIDE SEQUENCE</scope>
    <source>
        <strain evidence="2">TRF0915ILg1</strain>
        <tissue evidence="2">Whole body</tissue>
    </source>
</reference>
<comment type="caution">
    <text evidence="2">The sequence shown here is derived from an EMBL/GenBank/DDBJ whole genome shotgun (WGS) entry which is preliminary data.</text>
</comment>
<dbReference type="EMBL" id="VTPC01008133">
    <property type="protein sequence ID" value="KAF2893225.1"/>
    <property type="molecule type" value="Genomic_DNA"/>
</dbReference>
<dbReference type="Proteomes" id="UP000801492">
    <property type="component" value="Unassembled WGS sequence"/>
</dbReference>
<dbReference type="InterPro" id="IPR011990">
    <property type="entry name" value="TPR-like_helical_dom_sf"/>
</dbReference>
<feature type="region of interest" description="Disordered" evidence="1">
    <location>
        <begin position="177"/>
        <end position="223"/>
    </location>
</feature>
<dbReference type="PANTHER" id="PTHR31859">
    <property type="entry name" value="TETRATRICOPEPTIDE REPEAT PROTEIN 39 FAMILY MEMBER"/>
    <property type="match status" value="1"/>
</dbReference>
<evidence type="ECO:0000313" key="2">
    <source>
        <dbReference type="EMBL" id="KAF2893225.1"/>
    </source>
</evidence>
<proteinExistence type="predicted"/>
<dbReference type="InterPro" id="IPR019412">
    <property type="entry name" value="IML2/TPR_39"/>
</dbReference>
<dbReference type="PANTHER" id="PTHR31859:SF1">
    <property type="entry name" value="TETRATRICOPEPTIDE REPEAT PROTEIN 39C"/>
    <property type="match status" value="1"/>
</dbReference>
<gene>
    <name evidence="2" type="ORF">ILUMI_12944</name>
</gene>
<dbReference type="Pfam" id="PF10300">
    <property type="entry name" value="Iml2-TPR_39"/>
    <property type="match status" value="1"/>
</dbReference>